<evidence type="ECO:0000313" key="2">
    <source>
        <dbReference type="Proteomes" id="UP000239388"/>
    </source>
</evidence>
<sequence>MFLVGRRFQSAKAKANRRSVLSTGKLATIQRTLLQREDLARPVISDLSRPIHAARTNYRRSQAKLEWKERL</sequence>
<protein>
    <submittedName>
        <fullName evidence="1">Uncharacterized protein</fullName>
    </submittedName>
</protein>
<proteinExistence type="predicted"/>
<dbReference type="EMBL" id="PUIB01000018">
    <property type="protein sequence ID" value="PQO33123.1"/>
    <property type="molecule type" value="Genomic_DNA"/>
</dbReference>
<name>A0A2S8FLT0_9BACT</name>
<gene>
    <name evidence="1" type="ORF">C5Y98_18505</name>
</gene>
<dbReference type="AlphaFoldDB" id="A0A2S8FLT0"/>
<organism evidence="1 2">
    <name type="scientific">Blastopirellula marina</name>
    <dbReference type="NCBI Taxonomy" id="124"/>
    <lineage>
        <taxon>Bacteria</taxon>
        <taxon>Pseudomonadati</taxon>
        <taxon>Planctomycetota</taxon>
        <taxon>Planctomycetia</taxon>
        <taxon>Pirellulales</taxon>
        <taxon>Pirellulaceae</taxon>
        <taxon>Blastopirellula</taxon>
    </lineage>
</organism>
<evidence type="ECO:0000313" key="1">
    <source>
        <dbReference type="EMBL" id="PQO33123.1"/>
    </source>
</evidence>
<dbReference type="Proteomes" id="UP000239388">
    <property type="component" value="Unassembled WGS sequence"/>
</dbReference>
<reference evidence="1 2" key="1">
    <citation type="submission" date="2018-02" db="EMBL/GenBank/DDBJ databases">
        <title>Comparative genomes isolates from brazilian mangrove.</title>
        <authorList>
            <person name="Araujo J.E."/>
            <person name="Taketani R.G."/>
            <person name="Silva M.C.P."/>
            <person name="Loureco M.V."/>
            <person name="Andreote F.D."/>
        </authorList>
    </citation>
    <scope>NUCLEOTIDE SEQUENCE [LARGE SCALE GENOMIC DNA]</scope>
    <source>
        <strain evidence="1 2">NAP PRIS-MGV</strain>
    </source>
</reference>
<accession>A0A2S8FLT0</accession>
<comment type="caution">
    <text evidence="1">The sequence shown here is derived from an EMBL/GenBank/DDBJ whole genome shotgun (WGS) entry which is preliminary data.</text>
</comment>